<dbReference type="Pfam" id="PF01966">
    <property type="entry name" value="HD"/>
    <property type="match status" value="1"/>
</dbReference>
<gene>
    <name evidence="8" type="primary">yqeK</name>
    <name evidence="8" type="ORF">H9735_03395</name>
</gene>
<protein>
    <recommendedName>
        <fullName evidence="1">bis(5'-nucleosyl)-tetraphosphatase (symmetrical)</fullName>
        <ecNumber evidence="1">3.6.1.41</ecNumber>
    </recommendedName>
</protein>
<dbReference type="SMART" id="SM00471">
    <property type="entry name" value="HDc"/>
    <property type="match status" value="1"/>
</dbReference>
<keyword evidence="3" id="KW-0547">Nucleotide-binding</keyword>
<dbReference type="PROSITE" id="PS51831">
    <property type="entry name" value="HD"/>
    <property type="match status" value="1"/>
</dbReference>
<name>A0A9D1WUP3_9FIRM</name>
<keyword evidence="4 8" id="KW-0378">Hydrolase</keyword>
<evidence type="ECO:0000313" key="8">
    <source>
        <dbReference type="EMBL" id="HIX67156.1"/>
    </source>
</evidence>
<keyword evidence="2" id="KW-0479">Metal-binding</keyword>
<dbReference type="NCBIfam" id="TIGR00488">
    <property type="entry name" value="bis(5'-nucleosyl)-tetraphosphatase (symmetrical) YqeK"/>
    <property type="match status" value="1"/>
</dbReference>
<dbReference type="InterPro" id="IPR005249">
    <property type="entry name" value="YqeK"/>
</dbReference>
<evidence type="ECO:0000256" key="3">
    <source>
        <dbReference type="ARBA" id="ARBA00022741"/>
    </source>
</evidence>
<keyword evidence="5" id="KW-0408">Iron</keyword>
<accession>A0A9D1WUP3</accession>
<dbReference type="SUPFAM" id="SSF109604">
    <property type="entry name" value="HD-domain/PDEase-like"/>
    <property type="match status" value="1"/>
</dbReference>
<organism evidence="8 9">
    <name type="scientific">Candidatus Anaerostipes excrementavium</name>
    <dbReference type="NCBI Taxonomy" id="2838463"/>
    <lineage>
        <taxon>Bacteria</taxon>
        <taxon>Bacillati</taxon>
        <taxon>Bacillota</taxon>
        <taxon>Clostridia</taxon>
        <taxon>Lachnospirales</taxon>
        <taxon>Lachnospiraceae</taxon>
        <taxon>Anaerostipes</taxon>
    </lineage>
</organism>
<evidence type="ECO:0000256" key="5">
    <source>
        <dbReference type="ARBA" id="ARBA00023004"/>
    </source>
</evidence>
<sequence>MVYMNIDEIEIKLAASLKPGRYRHSLGVAYTAASLAMVFDQDIQKAFRAGLLHDCAKGYSLEKQEVFCRKYGICLDEILPDSPQLMHSALAPYIAGDFYQEEDQEILSAIECHTTGKPDMTPLEEIIFIADYMEPNRKMIPGLVKVRKLAFQDLHQCVREILKNTIGYLESRGQKIGHKTIETYEYYQA</sequence>
<dbReference type="Proteomes" id="UP000886721">
    <property type="component" value="Unassembled WGS sequence"/>
</dbReference>
<reference evidence="8" key="1">
    <citation type="journal article" date="2021" name="PeerJ">
        <title>Extensive microbial diversity within the chicken gut microbiome revealed by metagenomics and culture.</title>
        <authorList>
            <person name="Gilroy R."/>
            <person name="Ravi A."/>
            <person name="Getino M."/>
            <person name="Pursley I."/>
            <person name="Horton D.L."/>
            <person name="Alikhan N.F."/>
            <person name="Baker D."/>
            <person name="Gharbi K."/>
            <person name="Hall N."/>
            <person name="Watson M."/>
            <person name="Adriaenssens E.M."/>
            <person name="Foster-Nyarko E."/>
            <person name="Jarju S."/>
            <person name="Secka A."/>
            <person name="Antonio M."/>
            <person name="Oren A."/>
            <person name="Chaudhuri R.R."/>
            <person name="La Ragione R."/>
            <person name="Hildebrand F."/>
            <person name="Pallen M.J."/>
        </authorList>
    </citation>
    <scope>NUCLEOTIDE SEQUENCE</scope>
    <source>
        <strain evidence="8">CHK191-13928</strain>
    </source>
</reference>
<evidence type="ECO:0000256" key="6">
    <source>
        <dbReference type="ARBA" id="ARBA00049417"/>
    </source>
</evidence>
<proteinExistence type="predicted"/>
<dbReference type="PANTHER" id="PTHR35795">
    <property type="entry name" value="SLR1885 PROTEIN"/>
    <property type="match status" value="1"/>
</dbReference>
<reference evidence="8" key="2">
    <citation type="submission" date="2021-04" db="EMBL/GenBank/DDBJ databases">
        <authorList>
            <person name="Gilroy R."/>
        </authorList>
    </citation>
    <scope>NUCLEOTIDE SEQUENCE</scope>
    <source>
        <strain evidence="8">CHK191-13928</strain>
    </source>
</reference>
<evidence type="ECO:0000256" key="1">
    <source>
        <dbReference type="ARBA" id="ARBA00012506"/>
    </source>
</evidence>
<comment type="caution">
    <text evidence="8">The sequence shown here is derived from an EMBL/GenBank/DDBJ whole genome shotgun (WGS) entry which is preliminary data.</text>
</comment>
<dbReference type="InterPro" id="IPR006674">
    <property type="entry name" value="HD_domain"/>
</dbReference>
<dbReference type="GO" id="GO:0008803">
    <property type="term" value="F:bis(5'-nucleosyl)-tetraphosphatase (symmetrical) activity"/>
    <property type="evidence" value="ECO:0007669"/>
    <property type="project" value="UniProtKB-EC"/>
</dbReference>
<dbReference type="AlphaFoldDB" id="A0A9D1WUP3"/>
<feature type="domain" description="HD" evidence="7">
    <location>
        <begin position="21"/>
        <end position="136"/>
    </location>
</feature>
<dbReference type="InterPro" id="IPR003607">
    <property type="entry name" value="HD/PDEase_dom"/>
</dbReference>
<evidence type="ECO:0000256" key="2">
    <source>
        <dbReference type="ARBA" id="ARBA00022723"/>
    </source>
</evidence>
<dbReference type="InterPro" id="IPR051094">
    <property type="entry name" value="Diverse_Catalytic_Enzymes"/>
</dbReference>
<dbReference type="EC" id="3.6.1.41" evidence="1"/>
<dbReference type="PANTHER" id="PTHR35795:SF1">
    <property type="entry name" value="BIS(5'-NUCLEOSYL)-TETRAPHOSPHATASE, SYMMETRICAL"/>
    <property type="match status" value="1"/>
</dbReference>
<comment type="catalytic activity">
    <reaction evidence="6">
        <text>P(1),P(4)-bis(5'-adenosyl) tetraphosphate + H2O = 2 ADP + 2 H(+)</text>
        <dbReference type="Rhea" id="RHEA:24252"/>
        <dbReference type="ChEBI" id="CHEBI:15377"/>
        <dbReference type="ChEBI" id="CHEBI:15378"/>
        <dbReference type="ChEBI" id="CHEBI:58141"/>
        <dbReference type="ChEBI" id="CHEBI:456216"/>
        <dbReference type="EC" id="3.6.1.41"/>
    </reaction>
</comment>
<dbReference type="Gene3D" id="1.10.3210.10">
    <property type="entry name" value="Hypothetical protein af1432"/>
    <property type="match status" value="1"/>
</dbReference>
<dbReference type="CDD" id="cd00077">
    <property type="entry name" value="HDc"/>
    <property type="match status" value="1"/>
</dbReference>
<evidence type="ECO:0000259" key="7">
    <source>
        <dbReference type="PROSITE" id="PS51831"/>
    </source>
</evidence>
<evidence type="ECO:0000256" key="4">
    <source>
        <dbReference type="ARBA" id="ARBA00022801"/>
    </source>
</evidence>
<dbReference type="EMBL" id="DXEM01000010">
    <property type="protein sequence ID" value="HIX67156.1"/>
    <property type="molecule type" value="Genomic_DNA"/>
</dbReference>
<evidence type="ECO:0000313" key="9">
    <source>
        <dbReference type="Proteomes" id="UP000886721"/>
    </source>
</evidence>
<dbReference type="GO" id="GO:0046872">
    <property type="term" value="F:metal ion binding"/>
    <property type="evidence" value="ECO:0007669"/>
    <property type="project" value="UniProtKB-KW"/>
</dbReference>
<dbReference type="GO" id="GO:0000166">
    <property type="term" value="F:nucleotide binding"/>
    <property type="evidence" value="ECO:0007669"/>
    <property type="project" value="UniProtKB-KW"/>
</dbReference>